<accession>A0ABU9CHX2</accession>
<feature type="domain" description="Amidohydrolase 3" evidence="3">
    <location>
        <begin position="262"/>
        <end position="410"/>
    </location>
</feature>
<evidence type="ECO:0000259" key="3">
    <source>
        <dbReference type="Pfam" id="PF07969"/>
    </source>
</evidence>
<gene>
    <name evidence="4" type="ORF">AACH10_14415</name>
</gene>
<evidence type="ECO:0000313" key="5">
    <source>
        <dbReference type="Proteomes" id="UP001365405"/>
    </source>
</evidence>
<dbReference type="InterPro" id="IPR013108">
    <property type="entry name" value="Amidohydro_3"/>
</dbReference>
<proteinExistence type="inferred from homology"/>
<dbReference type="PANTHER" id="PTHR43794:SF11">
    <property type="entry name" value="AMIDOHYDROLASE-RELATED DOMAIN-CONTAINING PROTEIN"/>
    <property type="match status" value="1"/>
</dbReference>
<dbReference type="InterPro" id="IPR032466">
    <property type="entry name" value="Metal_Hydrolase"/>
</dbReference>
<dbReference type="InterPro" id="IPR050287">
    <property type="entry name" value="MTA/SAH_deaminase"/>
</dbReference>
<sequence length="478" mass="50360">MRPPADAGAGAPLDGGGYAVTVCDARYAGQAAQCTLSGGNMPGWRLRANLISGDRLYVGGLLIVDGEGRISHAGCPVTGGSSGGTPLLDCPGALASAGLINLHEHIDYSYQQPAQPPTLTWTHRNEWRGLTAEQRGFEGDAPKDPTVRTEVSLRAMLRHALSGETAVSGAKDYRAYLRNLKLPEPPLATPWGAPVLDSTFPLGDAATRAILAAPCTAAQVAAVKFTPEQAFVPHVGEGTGDGARWEVDCVLDAVRAKPTPSAFIHGTAISEKQARRLAEQQVAVVLSPRSNFQLYGRMAPVPALRQAGVTLALGTDWSPSGSLALLDEARCLARHDRDAQGGQLSAADLHRMMTQGPARAVGLQGQVGALAAGEWADLVLWDTEGRTSLAEVLQRTALPQTLGVWVGGRIASAPPAWADRLPPLAGCEPDPRQLCGQPRLVCGGDPQYPLARLLQQASYTLDDARLCRPQATDDCVAR</sequence>
<evidence type="ECO:0000313" key="4">
    <source>
        <dbReference type="EMBL" id="MEK8051443.1"/>
    </source>
</evidence>
<evidence type="ECO:0000256" key="2">
    <source>
        <dbReference type="ARBA" id="ARBA00022801"/>
    </source>
</evidence>
<dbReference type="SUPFAM" id="SSF51556">
    <property type="entry name" value="Metallo-dependent hydrolases"/>
    <property type="match status" value="1"/>
</dbReference>
<keyword evidence="2" id="KW-0378">Hydrolase</keyword>
<comment type="similarity">
    <text evidence="1">Belongs to the metallo-dependent hydrolases superfamily. ATZ/TRZ family.</text>
</comment>
<dbReference type="Proteomes" id="UP001365405">
    <property type="component" value="Unassembled WGS sequence"/>
</dbReference>
<dbReference type="PANTHER" id="PTHR43794">
    <property type="entry name" value="AMINOHYDROLASE SSNA-RELATED"/>
    <property type="match status" value="1"/>
</dbReference>
<name>A0ABU9CHX2_9BURK</name>
<dbReference type="SUPFAM" id="SSF51338">
    <property type="entry name" value="Composite domain of metallo-dependent hydrolases"/>
    <property type="match status" value="1"/>
</dbReference>
<organism evidence="4 5">
    <name type="scientific">Pseudaquabacterium inlustre</name>
    <dbReference type="NCBI Taxonomy" id="2984192"/>
    <lineage>
        <taxon>Bacteria</taxon>
        <taxon>Pseudomonadati</taxon>
        <taxon>Pseudomonadota</taxon>
        <taxon>Betaproteobacteria</taxon>
        <taxon>Burkholderiales</taxon>
        <taxon>Sphaerotilaceae</taxon>
        <taxon>Pseudaquabacterium</taxon>
    </lineage>
</organism>
<dbReference type="InterPro" id="IPR011059">
    <property type="entry name" value="Metal-dep_hydrolase_composite"/>
</dbReference>
<reference evidence="4 5" key="1">
    <citation type="submission" date="2024-04" db="EMBL/GenBank/DDBJ databases">
        <title>Novel species of the genus Ideonella isolated from streams.</title>
        <authorList>
            <person name="Lu H."/>
        </authorList>
    </citation>
    <scope>NUCLEOTIDE SEQUENCE [LARGE SCALE GENOMIC DNA]</scope>
    <source>
        <strain evidence="4 5">DXS22W</strain>
    </source>
</reference>
<comment type="caution">
    <text evidence="4">The sequence shown here is derived from an EMBL/GenBank/DDBJ whole genome shotgun (WGS) entry which is preliminary data.</text>
</comment>
<dbReference type="Gene3D" id="3.20.20.140">
    <property type="entry name" value="Metal-dependent hydrolases"/>
    <property type="match status" value="1"/>
</dbReference>
<keyword evidence="5" id="KW-1185">Reference proteome</keyword>
<dbReference type="EMBL" id="JBBUTH010000007">
    <property type="protein sequence ID" value="MEK8051443.1"/>
    <property type="molecule type" value="Genomic_DNA"/>
</dbReference>
<protein>
    <submittedName>
        <fullName evidence="4">Amidohydrolase family protein</fullName>
    </submittedName>
</protein>
<dbReference type="RefSeq" id="WP_341411125.1">
    <property type="nucleotide sequence ID" value="NZ_JBBUTH010000007.1"/>
</dbReference>
<evidence type="ECO:0000256" key="1">
    <source>
        <dbReference type="ARBA" id="ARBA00006745"/>
    </source>
</evidence>
<dbReference type="Pfam" id="PF07969">
    <property type="entry name" value="Amidohydro_3"/>
    <property type="match status" value="1"/>
</dbReference>